<accession>A0AA38VGX5</accession>
<comment type="caution">
    <text evidence="3">The sequence shown here is derived from an EMBL/GenBank/DDBJ whole genome shotgun (WGS) entry which is preliminary data.</text>
</comment>
<feature type="region of interest" description="Disordered" evidence="1">
    <location>
        <begin position="282"/>
        <end position="306"/>
    </location>
</feature>
<keyword evidence="3" id="KW-0808">Transferase</keyword>
<proteinExistence type="predicted"/>
<reference evidence="3" key="1">
    <citation type="submission" date="2022-07" db="EMBL/GenBank/DDBJ databases">
        <title>Fungi with potential for degradation of polypropylene.</title>
        <authorList>
            <person name="Gostincar C."/>
        </authorList>
    </citation>
    <scope>NUCLEOTIDE SEQUENCE</scope>
    <source>
        <strain evidence="3">EXF-13308</strain>
    </source>
</reference>
<dbReference type="AlphaFoldDB" id="A0AA38VGX5"/>
<organism evidence="3 4">
    <name type="scientific">Pleurostoma richardsiae</name>
    <dbReference type="NCBI Taxonomy" id="41990"/>
    <lineage>
        <taxon>Eukaryota</taxon>
        <taxon>Fungi</taxon>
        <taxon>Dikarya</taxon>
        <taxon>Ascomycota</taxon>
        <taxon>Pezizomycotina</taxon>
        <taxon>Sordariomycetes</taxon>
        <taxon>Sordariomycetidae</taxon>
        <taxon>Calosphaeriales</taxon>
        <taxon>Pleurostomataceae</taxon>
        <taxon>Pleurostoma</taxon>
    </lineage>
</organism>
<dbReference type="InterPro" id="IPR051678">
    <property type="entry name" value="AGP_Transferase"/>
</dbReference>
<keyword evidence="4" id="KW-1185">Reference proteome</keyword>
<keyword evidence="3" id="KW-0418">Kinase</keyword>
<evidence type="ECO:0000313" key="3">
    <source>
        <dbReference type="EMBL" id="KAJ9131297.1"/>
    </source>
</evidence>
<gene>
    <name evidence="3" type="ORF">NKR23_g11787</name>
</gene>
<evidence type="ECO:0000256" key="1">
    <source>
        <dbReference type="SAM" id="MobiDB-lite"/>
    </source>
</evidence>
<dbReference type="InterPro" id="IPR011009">
    <property type="entry name" value="Kinase-like_dom_sf"/>
</dbReference>
<dbReference type="GO" id="GO:0016301">
    <property type="term" value="F:kinase activity"/>
    <property type="evidence" value="ECO:0007669"/>
    <property type="project" value="UniProtKB-KW"/>
</dbReference>
<sequence>MSHQTPYWFYNENAPPGLPDCDDVVSKIDFNSPRGWFAYPSEVSPVCWVKYGCTVYWNEVLSQNMANVGLAAIRSDVRAPAVYFAFQCESTTIIVMEYIEGRTVEDAWAGADDTERAKIVDGVARALRALIQIPIGASRVPSAIDGSRIRHRMFSDQIAPRHYENVEQLQEHINLFLQRSTPRKSSALQCSNLSDEPMLYCFSDVHPANFMIDINGGIIVIDFAETSFLPASFVLCRIHGNRLDFDVTQLVTIPGASANNVRALGTAGRRITLGPSSFASMGRRVKGGDDATQQRLESCIQTGGRK</sequence>
<protein>
    <submittedName>
        <fullName evidence="3">Protein kinase-like domain protein</fullName>
    </submittedName>
</protein>
<name>A0AA38VGX5_9PEZI</name>
<feature type="domain" description="Aminoglycoside phosphotransferase" evidence="2">
    <location>
        <begin position="92"/>
        <end position="227"/>
    </location>
</feature>
<dbReference type="EMBL" id="JANBVO010000069">
    <property type="protein sequence ID" value="KAJ9131297.1"/>
    <property type="molecule type" value="Genomic_DNA"/>
</dbReference>
<dbReference type="InterPro" id="IPR002575">
    <property type="entry name" value="Aminoglycoside_PTrfase"/>
</dbReference>
<feature type="compositionally biased region" description="Polar residues" evidence="1">
    <location>
        <begin position="291"/>
        <end position="306"/>
    </location>
</feature>
<evidence type="ECO:0000313" key="4">
    <source>
        <dbReference type="Proteomes" id="UP001174694"/>
    </source>
</evidence>
<evidence type="ECO:0000259" key="2">
    <source>
        <dbReference type="Pfam" id="PF01636"/>
    </source>
</evidence>
<dbReference type="Proteomes" id="UP001174694">
    <property type="component" value="Unassembled WGS sequence"/>
</dbReference>
<dbReference type="PANTHER" id="PTHR21310:SF39">
    <property type="entry name" value="AMINOGLYCOSIDE PHOSPHOTRANSFERASE DOMAIN-CONTAINING PROTEIN"/>
    <property type="match status" value="1"/>
</dbReference>
<dbReference type="Pfam" id="PF01636">
    <property type="entry name" value="APH"/>
    <property type="match status" value="1"/>
</dbReference>
<dbReference type="PANTHER" id="PTHR21310">
    <property type="entry name" value="AMINOGLYCOSIDE PHOSPHOTRANSFERASE-RELATED-RELATED"/>
    <property type="match status" value="1"/>
</dbReference>
<dbReference type="SUPFAM" id="SSF56112">
    <property type="entry name" value="Protein kinase-like (PK-like)"/>
    <property type="match status" value="1"/>
</dbReference>